<comment type="cofactor">
    <cofactor evidence="1">
        <name>Zn(2+)</name>
        <dbReference type="ChEBI" id="CHEBI:29105"/>
    </cofactor>
</comment>
<feature type="domain" description="Alcohol dehydrogenase-like C-terminal" evidence="6">
    <location>
        <begin position="149"/>
        <end position="256"/>
    </location>
</feature>
<keyword evidence="3" id="KW-0479">Metal-binding</keyword>
<dbReference type="Gene3D" id="3.90.180.10">
    <property type="entry name" value="Medium-chain alcohol dehydrogenases, catalytic domain"/>
    <property type="match status" value="2"/>
</dbReference>
<evidence type="ECO:0000256" key="3">
    <source>
        <dbReference type="ARBA" id="ARBA00022723"/>
    </source>
</evidence>
<keyword evidence="4" id="KW-0862">Zinc</keyword>
<gene>
    <name evidence="7" type="ORF">GCM10009765_37090</name>
</gene>
<evidence type="ECO:0000256" key="4">
    <source>
        <dbReference type="ARBA" id="ARBA00022833"/>
    </source>
</evidence>
<protein>
    <submittedName>
        <fullName evidence="7">Zinc-binding dehydrogenase</fullName>
    </submittedName>
</protein>
<dbReference type="Proteomes" id="UP001500618">
    <property type="component" value="Unassembled WGS sequence"/>
</dbReference>
<dbReference type="RefSeq" id="WP_344311488.1">
    <property type="nucleotide sequence ID" value="NZ_BAAANY010000012.1"/>
</dbReference>
<dbReference type="InterPro" id="IPR013149">
    <property type="entry name" value="ADH-like_C"/>
</dbReference>
<keyword evidence="5" id="KW-0560">Oxidoreductase</keyword>
<evidence type="ECO:0000313" key="7">
    <source>
        <dbReference type="EMBL" id="GAA1684276.1"/>
    </source>
</evidence>
<dbReference type="PANTHER" id="PTHR43350">
    <property type="entry name" value="NAD-DEPENDENT ALCOHOL DEHYDROGENASE"/>
    <property type="match status" value="1"/>
</dbReference>
<evidence type="ECO:0000256" key="5">
    <source>
        <dbReference type="ARBA" id="ARBA00023002"/>
    </source>
</evidence>
<proteinExistence type="inferred from homology"/>
<dbReference type="SUPFAM" id="SSF51735">
    <property type="entry name" value="NAD(P)-binding Rossmann-fold domains"/>
    <property type="match status" value="1"/>
</dbReference>
<dbReference type="InterPro" id="IPR011032">
    <property type="entry name" value="GroES-like_sf"/>
</dbReference>
<accession>A0ABP4T8Z2</accession>
<dbReference type="Gene3D" id="3.40.50.720">
    <property type="entry name" value="NAD(P)-binding Rossmann-like Domain"/>
    <property type="match status" value="1"/>
</dbReference>
<organism evidence="7 8">
    <name type="scientific">Fodinicola feengrottensis</name>
    <dbReference type="NCBI Taxonomy" id="435914"/>
    <lineage>
        <taxon>Bacteria</taxon>
        <taxon>Bacillati</taxon>
        <taxon>Actinomycetota</taxon>
        <taxon>Actinomycetes</taxon>
        <taxon>Mycobacteriales</taxon>
        <taxon>Fodinicola</taxon>
    </lineage>
</organism>
<sequence length="314" mass="33937">MWAWRQPGPYEFERIEVPAPDPATLGTGAVLARFRAGAICGSDLPPFTGVRSAEFPQTGTVGAPLHEFVGDVVFSASPTIAIGDRVVGTAWPAALLEIVPSSVDRLHVLSPRLDDIHATSVQPLATVLCAAERIGDVRAKRVAVLGLGPIGVLFAAVLHDRGAYVTGVDRVDRTDVAPLFGIDEPVTGHARQWAAELSDVDRPDVVIDAIGHSHDILEDCVEAVRPHGEIFAFGLPEERYVMPMRRFFRKNLTLRAGVTSDWPRHLAAAEIFLAARPELGAAYVTNTFGLDRLQDAFLTALRPAKNRLKVALIP</sequence>
<comment type="caution">
    <text evidence="7">The sequence shown here is derived from an EMBL/GenBank/DDBJ whole genome shotgun (WGS) entry which is preliminary data.</text>
</comment>
<dbReference type="SUPFAM" id="SSF50129">
    <property type="entry name" value="GroES-like"/>
    <property type="match status" value="1"/>
</dbReference>
<evidence type="ECO:0000256" key="2">
    <source>
        <dbReference type="ARBA" id="ARBA00008072"/>
    </source>
</evidence>
<reference evidence="8" key="1">
    <citation type="journal article" date="2019" name="Int. J. Syst. Evol. Microbiol.">
        <title>The Global Catalogue of Microorganisms (GCM) 10K type strain sequencing project: providing services to taxonomists for standard genome sequencing and annotation.</title>
        <authorList>
            <consortium name="The Broad Institute Genomics Platform"/>
            <consortium name="The Broad Institute Genome Sequencing Center for Infectious Disease"/>
            <person name="Wu L."/>
            <person name="Ma J."/>
        </authorList>
    </citation>
    <scope>NUCLEOTIDE SEQUENCE [LARGE SCALE GENOMIC DNA]</scope>
    <source>
        <strain evidence="8">JCM 14718</strain>
    </source>
</reference>
<dbReference type="PANTHER" id="PTHR43350:SF19">
    <property type="entry name" value="D-GULOSIDE 3-DEHYDROGENASE"/>
    <property type="match status" value="1"/>
</dbReference>
<keyword evidence="8" id="KW-1185">Reference proteome</keyword>
<dbReference type="EMBL" id="BAAANY010000012">
    <property type="protein sequence ID" value="GAA1684276.1"/>
    <property type="molecule type" value="Genomic_DNA"/>
</dbReference>
<evidence type="ECO:0000313" key="8">
    <source>
        <dbReference type="Proteomes" id="UP001500618"/>
    </source>
</evidence>
<dbReference type="Pfam" id="PF00107">
    <property type="entry name" value="ADH_zinc_N"/>
    <property type="match status" value="1"/>
</dbReference>
<evidence type="ECO:0000256" key="1">
    <source>
        <dbReference type="ARBA" id="ARBA00001947"/>
    </source>
</evidence>
<dbReference type="InterPro" id="IPR036291">
    <property type="entry name" value="NAD(P)-bd_dom_sf"/>
</dbReference>
<comment type="similarity">
    <text evidence="2">Belongs to the zinc-containing alcohol dehydrogenase family.</text>
</comment>
<name>A0ABP4T8Z2_9ACTN</name>
<evidence type="ECO:0000259" key="6">
    <source>
        <dbReference type="Pfam" id="PF00107"/>
    </source>
</evidence>